<dbReference type="OrthoDB" id="309640at2759"/>
<dbReference type="Proteomes" id="UP001152607">
    <property type="component" value="Unassembled WGS sequence"/>
</dbReference>
<accession>A0A9W4XHT1</accession>
<dbReference type="PANTHER" id="PTHR43857">
    <property type="entry name" value="BLR7761 PROTEIN"/>
    <property type="match status" value="1"/>
</dbReference>
<comment type="caution">
    <text evidence="1">The sequence shown here is derived from an EMBL/GenBank/DDBJ whole genome shotgun (WGS) entry which is preliminary data.</text>
</comment>
<sequence length="140" mass="15315">MSHLQYFNYPGFGERSRKDVHYSQAVRVDNRIEISGQGGWDPTTEAIPTTLSAELEQAFSNVALALTTAGGKGWEQVYKVRMYIVVNEGDSKEWGEALGLAAEALRRWCPDHAPILTGVGVKGLALEGMRVEIEAVAHLG</sequence>
<dbReference type="CDD" id="cd06152">
    <property type="entry name" value="YjgF_YER057c_UK114_like_4"/>
    <property type="match status" value="1"/>
</dbReference>
<name>A0A9W4XHT1_9PLEO</name>
<keyword evidence="2" id="KW-1185">Reference proteome</keyword>
<proteinExistence type="predicted"/>
<dbReference type="PANTHER" id="PTHR43857:SF1">
    <property type="entry name" value="YJGH FAMILY PROTEIN"/>
    <property type="match status" value="1"/>
</dbReference>
<dbReference type="EMBL" id="CAOQHR010000003">
    <property type="protein sequence ID" value="CAI6332449.1"/>
    <property type="molecule type" value="Genomic_DNA"/>
</dbReference>
<reference evidence="1" key="1">
    <citation type="submission" date="2023-01" db="EMBL/GenBank/DDBJ databases">
        <authorList>
            <person name="Van Ghelder C."/>
            <person name="Rancurel C."/>
        </authorList>
    </citation>
    <scope>NUCLEOTIDE SEQUENCE</scope>
    <source>
        <strain evidence="1">CNCM I-4278</strain>
    </source>
</reference>
<dbReference type="SUPFAM" id="SSF55298">
    <property type="entry name" value="YjgF-like"/>
    <property type="match status" value="1"/>
</dbReference>
<evidence type="ECO:0000313" key="1">
    <source>
        <dbReference type="EMBL" id="CAI6332449.1"/>
    </source>
</evidence>
<evidence type="ECO:0000313" key="2">
    <source>
        <dbReference type="Proteomes" id="UP001152607"/>
    </source>
</evidence>
<organism evidence="1 2">
    <name type="scientific">Periconia digitata</name>
    <dbReference type="NCBI Taxonomy" id="1303443"/>
    <lineage>
        <taxon>Eukaryota</taxon>
        <taxon>Fungi</taxon>
        <taxon>Dikarya</taxon>
        <taxon>Ascomycota</taxon>
        <taxon>Pezizomycotina</taxon>
        <taxon>Dothideomycetes</taxon>
        <taxon>Pleosporomycetidae</taxon>
        <taxon>Pleosporales</taxon>
        <taxon>Massarineae</taxon>
        <taxon>Periconiaceae</taxon>
        <taxon>Periconia</taxon>
    </lineage>
</organism>
<dbReference type="InterPro" id="IPR035959">
    <property type="entry name" value="RutC-like_sf"/>
</dbReference>
<dbReference type="Pfam" id="PF01042">
    <property type="entry name" value="Ribonuc_L-PSP"/>
    <property type="match status" value="1"/>
</dbReference>
<dbReference type="AlphaFoldDB" id="A0A9W4XHT1"/>
<protein>
    <submittedName>
        <fullName evidence="1">Uncharacterized protein</fullName>
    </submittedName>
</protein>
<gene>
    <name evidence="1" type="ORF">PDIGIT_LOCUS5474</name>
</gene>
<dbReference type="Gene3D" id="3.30.1330.40">
    <property type="entry name" value="RutC-like"/>
    <property type="match status" value="1"/>
</dbReference>
<dbReference type="InterPro" id="IPR006175">
    <property type="entry name" value="YjgF/YER057c/UK114"/>
</dbReference>